<protein>
    <recommendedName>
        <fullName evidence="3">Pectate lyase superfamily protein domain-containing protein</fullName>
    </recommendedName>
</protein>
<dbReference type="InterPro" id="IPR006311">
    <property type="entry name" value="TAT_signal"/>
</dbReference>
<evidence type="ECO:0000313" key="2">
    <source>
        <dbReference type="Proteomes" id="UP000245202"/>
    </source>
</evidence>
<dbReference type="PROSITE" id="PS51318">
    <property type="entry name" value="TAT"/>
    <property type="match status" value="1"/>
</dbReference>
<dbReference type="EMBL" id="BDQX01000230">
    <property type="protein sequence ID" value="GBG09441.1"/>
    <property type="molecule type" value="Genomic_DNA"/>
</dbReference>
<name>A0A2R5F143_9BACL</name>
<dbReference type="AlphaFoldDB" id="A0A2R5F143"/>
<dbReference type="RefSeq" id="WP_108994174.1">
    <property type="nucleotide sequence ID" value="NZ_BDQX01000230.1"/>
</dbReference>
<sequence length="644" mass="70354">MNNEEGQTSKAISRRKLLTALGAGGLVFMAGGCIPLSSGASLSTSTYLKLNQSDPLTPNDVNGNFDRIDSEFGGRAVTPDFYKVGTGPDDTEAVQAAFDSGKTVIFTRNYYVRSVEMKGDVQTIDFNGYFLIGISQGSHSESDKDAILKITGIYLHLYNLKIEGQFNTNYKAAIHWYSRPGHAHSGYVNIFGLFIRNILVGIQYGAWLDDPNPYDTSQSENYLYGYVTRGTQNCLISNQPNGFLKISGSTLDCHEREWSLMEGNPFQKAESYLIYCKIGQVSVEDSELLKVIDLEGCGIKGKNIIITNCVMEMPCTWVVAEGDVSIDGVHGGFMGGDSGLPMFEIAANAEGSLRLNHIRMIRSAGVGGYLTNYMISGLNGAPHYHVSIGGCDFGDWNPQKIAIPKERSRIFVTDSHFTYTQGNQLKRYTIHDKREYANLLSSVDTTGENMATTHNTDEKSGWIWTNVHGFGTYFCKSNSDLPEGYSSSIEVCASGEAYILSKPFTLAANAEAVFQAKARISNGSGQAGIRIVWSKADGTASSTLETRLIGTDDMTAGWSDFMVHVNIPPDAAYGRIKITAEAGSTFVTGMEMYTRVDNHYRNSLINELNRSLDVAGEGIILRSPNGTRYKVTVDNGGNLVAASY</sequence>
<keyword evidence="2" id="KW-1185">Reference proteome</keyword>
<evidence type="ECO:0000313" key="1">
    <source>
        <dbReference type="EMBL" id="GBG09441.1"/>
    </source>
</evidence>
<evidence type="ECO:0008006" key="3">
    <source>
        <dbReference type="Google" id="ProtNLM"/>
    </source>
</evidence>
<dbReference type="Proteomes" id="UP000245202">
    <property type="component" value="Unassembled WGS sequence"/>
</dbReference>
<organism evidence="1 2">
    <name type="scientific">Paenibacillus agaridevorans</name>
    <dbReference type="NCBI Taxonomy" id="171404"/>
    <lineage>
        <taxon>Bacteria</taxon>
        <taxon>Bacillati</taxon>
        <taxon>Bacillota</taxon>
        <taxon>Bacilli</taxon>
        <taxon>Bacillales</taxon>
        <taxon>Paenibacillaceae</taxon>
        <taxon>Paenibacillus</taxon>
    </lineage>
</organism>
<gene>
    <name evidence="1" type="ORF">PAT3040_04087</name>
</gene>
<reference evidence="1 2" key="1">
    <citation type="submission" date="2017-08" db="EMBL/GenBank/DDBJ databases">
        <title>Substantial Increase in Enzyme Production by Combined Drug-Resistance Mutations in Paenibacillus agaridevorans.</title>
        <authorList>
            <person name="Tanaka Y."/>
            <person name="Funane K."/>
            <person name="Hosaka T."/>
            <person name="Shiwa Y."/>
            <person name="Fujita N."/>
            <person name="Miyazaki T."/>
            <person name="Yoshikawa H."/>
            <person name="Murakami K."/>
            <person name="Kasahara K."/>
            <person name="Inaoka T."/>
            <person name="Hiraga Y."/>
            <person name="Ochi K."/>
        </authorList>
    </citation>
    <scope>NUCLEOTIDE SEQUENCE [LARGE SCALE GENOMIC DNA]</scope>
    <source>
        <strain evidence="1 2">T-3040</strain>
    </source>
</reference>
<accession>A0A2R5F143</accession>
<comment type="caution">
    <text evidence="1">The sequence shown here is derived from an EMBL/GenBank/DDBJ whole genome shotgun (WGS) entry which is preliminary data.</text>
</comment>
<proteinExistence type="predicted"/>